<comment type="caution">
    <text evidence="1">The sequence shown here is derived from an EMBL/GenBank/DDBJ whole genome shotgun (WGS) entry which is preliminary data.</text>
</comment>
<name>A0A9D9D9R7_9BACL</name>
<gene>
    <name evidence="1" type="ORF">IAC78_01140</name>
</gene>
<organism evidence="1 2">
    <name type="scientific">Candidatus Scatoplasma merdavium</name>
    <dbReference type="NCBI Taxonomy" id="2840932"/>
    <lineage>
        <taxon>Bacteria</taxon>
        <taxon>Bacillati</taxon>
        <taxon>Bacillota</taxon>
        <taxon>Bacilli</taxon>
        <taxon>Bacillales</taxon>
        <taxon>Candidatus Scatoplasma</taxon>
    </lineage>
</organism>
<protein>
    <submittedName>
        <fullName evidence="1">DUF2188 domain-containing protein</fullName>
    </submittedName>
</protein>
<sequence length="66" mass="7680">MATKVYEVMKKDDRWIVRIKGNTKVIKSFATKPEAQEYVEALSERQDGSYQIRASKGKNKGRFIQK</sequence>
<dbReference type="Proteomes" id="UP000823629">
    <property type="component" value="Unassembled WGS sequence"/>
</dbReference>
<reference evidence="1" key="2">
    <citation type="journal article" date="2021" name="PeerJ">
        <title>Extensive microbial diversity within the chicken gut microbiome revealed by metagenomics and culture.</title>
        <authorList>
            <person name="Gilroy R."/>
            <person name="Ravi A."/>
            <person name="Getino M."/>
            <person name="Pursley I."/>
            <person name="Horton D.L."/>
            <person name="Alikhan N.F."/>
            <person name="Baker D."/>
            <person name="Gharbi K."/>
            <person name="Hall N."/>
            <person name="Watson M."/>
            <person name="Adriaenssens E.M."/>
            <person name="Foster-Nyarko E."/>
            <person name="Jarju S."/>
            <person name="Secka A."/>
            <person name="Antonio M."/>
            <person name="Oren A."/>
            <person name="Chaudhuri R.R."/>
            <person name="La Ragione R."/>
            <person name="Hildebrand F."/>
            <person name="Pallen M.J."/>
        </authorList>
    </citation>
    <scope>NUCLEOTIDE SEQUENCE</scope>
    <source>
        <strain evidence="1">1748</strain>
    </source>
</reference>
<dbReference type="AlphaFoldDB" id="A0A9D9D9R7"/>
<accession>A0A9D9D9R7</accession>
<evidence type="ECO:0000313" key="2">
    <source>
        <dbReference type="Proteomes" id="UP000823629"/>
    </source>
</evidence>
<evidence type="ECO:0000313" key="1">
    <source>
        <dbReference type="EMBL" id="MBO8414076.1"/>
    </source>
</evidence>
<dbReference type="EMBL" id="JADING010000031">
    <property type="protein sequence ID" value="MBO8414076.1"/>
    <property type="molecule type" value="Genomic_DNA"/>
</dbReference>
<dbReference type="InterPro" id="IPR018691">
    <property type="entry name" value="DUF2188"/>
</dbReference>
<proteinExistence type="predicted"/>
<dbReference type="Pfam" id="PF09954">
    <property type="entry name" value="DUF2188"/>
    <property type="match status" value="1"/>
</dbReference>
<reference evidence="1" key="1">
    <citation type="submission" date="2020-10" db="EMBL/GenBank/DDBJ databases">
        <authorList>
            <person name="Gilroy R."/>
        </authorList>
    </citation>
    <scope>NUCLEOTIDE SEQUENCE</scope>
    <source>
        <strain evidence="1">1748</strain>
    </source>
</reference>